<keyword evidence="1" id="KW-0472">Membrane</keyword>
<feature type="transmembrane region" description="Helical" evidence="1">
    <location>
        <begin position="49"/>
        <end position="68"/>
    </location>
</feature>
<feature type="transmembrane region" description="Helical" evidence="1">
    <location>
        <begin position="73"/>
        <end position="94"/>
    </location>
</feature>
<evidence type="ECO:0000313" key="3">
    <source>
        <dbReference type="Proteomes" id="UP000609879"/>
    </source>
</evidence>
<reference evidence="2 3" key="1">
    <citation type="submission" date="2021-01" db="EMBL/GenBank/DDBJ databases">
        <title>Whole genome shotgun sequence of Actinoplanes deccanensis NBRC 13994.</title>
        <authorList>
            <person name="Komaki H."/>
            <person name="Tamura T."/>
        </authorList>
    </citation>
    <scope>NUCLEOTIDE SEQUENCE [LARGE SCALE GENOMIC DNA]</scope>
    <source>
        <strain evidence="2 3">NBRC 13994</strain>
    </source>
</reference>
<name>A0ABQ3YEK9_9ACTN</name>
<dbReference type="RefSeq" id="WP_203773363.1">
    <property type="nucleotide sequence ID" value="NZ_BAAABO010000038.1"/>
</dbReference>
<dbReference type="EMBL" id="BOMI01000146">
    <property type="protein sequence ID" value="GID78444.1"/>
    <property type="molecule type" value="Genomic_DNA"/>
</dbReference>
<dbReference type="Proteomes" id="UP000609879">
    <property type="component" value="Unassembled WGS sequence"/>
</dbReference>
<keyword evidence="1" id="KW-0812">Transmembrane</keyword>
<feature type="transmembrane region" description="Helical" evidence="1">
    <location>
        <begin position="114"/>
        <end position="137"/>
    </location>
</feature>
<keyword evidence="1" id="KW-1133">Transmembrane helix</keyword>
<sequence>MTTEVRRPTGRRTGYVIAAAVDAALLYVINRWPGWDAVPFLTADTTQVLLAVNLSLVVGVVVNAVWIIHDPRWLTALGGLATTGAGLIALIRIWEVFPFSFTGGFDWALVTRVMLVVGIAGSMIAMIVGLGQLATAFRSKD</sequence>
<organism evidence="2 3">
    <name type="scientific">Paractinoplanes deccanensis</name>
    <dbReference type="NCBI Taxonomy" id="113561"/>
    <lineage>
        <taxon>Bacteria</taxon>
        <taxon>Bacillati</taxon>
        <taxon>Actinomycetota</taxon>
        <taxon>Actinomycetes</taxon>
        <taxon>Micromonosporales</taxon>
        <taxon>Micromonosporaceae</taxon>
        <taxon>Paractinoplanes</taxon>
    </lineage>
</organism>
<gene>
    <name evidence="2" type="ORF">Ade02nite_70850</name>
</gene>
<keyword evidence="3" id="KW-1185">Reference proteome</keyword>
<comment type="caution">
    <text evidence="2">The sequence shown here is derived from an EMBL/GenBank/DDBJ whole genome shotgun (WGS) entry which is preliminary data.</text>
</comment>
<feature type="transmembrane region" description="Helical" evidence="1">
    <location>
        <begin position="12"/>
        <end position="29"/>
    </location>
</feature>
<proteinExistence type="predicted"/>
<protein>
    <submittedName>
        <fullName evidence="2">Uncharacterized protein</fullName>
    </submittedName>
</protein>
<evidence type="ECO:0000313" key="2">
    <source>
        <dbReference type="EMBL" id="GID78444.1"/>
    </source>
</evidence>
<accession>A0ABQ3YEK9</accession>
<evidence type="ECO:0000256" key="1">
    <source>
        <dbReference type="SAM" id="Phobius"/>
    </source>
</evidence>